<evidence type="ECO:0000259" key="2">
    <source>
        <dbReference type="Pfam" id="PF04773"/>
    </source>
</evidence>
<keyword evidence="1" id="KW-0812">Transmembrane</keyword>
<keyword evidence="1" id="KW-1133">Transmembrane helix</keyword>
<keyword evidence="1" id="KW-0472">Membrane</keyword>
<dbReference type="InterPro" id="IPR032508">
    <property type="entry name" value="FecR_C"/>
</dbReference>
<feature type="transmembrane region" description="Helical" evidence="1">
    <location>
        <begin position="84"/>
        <end position="105"/>
    </location>
</feature>
<evidence type="ECO:0000313" key="5">
    <source>
        <dbReference type="Proteomes" id="UP000621516"/>
    </source>
</evidence>
<reference evidence="4 5" key="1">
    <citation type="journal article" date="2018" name="J. Microbiol.">
        <title>Aestuariibaculum marinum sp. nov., a marine bacterium isolated from seawater in South Korea.</title>
        <authorList>
            <person name="Choi J."/>
            <person name="Lee D."/>
            <person name="Jang J.H."/>
            <person name="Cha S."/>
            <person name="Seo T."/>
        </authorList>
    </citation>
    <scope>NUCLEOTIDE SEQUENCE [LARGE SCALE GENOMIC DNA]</scope>
    <source>
        <strain evidence="4 5">IP7</strain>
    </source>
</reference>
<proteinExistence type="predicted"/>
<dbReference type="PANTHER" id="PTHR30273:SF2">
    <property type="entry name" value="PROTEIN FECR"/>
    <property type="match status" value="1"/>
</dbReference>
<dbReference type="Proteomes" id="UP000621516">
    <property type="component" value="Unassembled WGS sequence"/>
</dbReference>
<dbReference type="PANTHER" id="PTHR30273">
    <property type="entry name" value="PERIPLASMIC SIGNAL SENSOR AND SIGMA FACTOR ACTIVATOR FECR-RELATED"/>
    <property type="match status" value="1"/>
</dbReference>
<dbReference type="Pfam" id="PF16344">
    <property type="entry name" value="FecR_C"/>
    <property type="match status" value="1"/>
</dbReference>
<evidence type="ECO:0000256" key="1">
    <source>
        <dbReference type="SAM" id="Phobius"/>
    </source>
</evidence>
<accession>A0A8J6U5G1</accession>
<keyword evidence="5" id="KW-1185">Reference proteome</keyword>
<evidence type="ECO:0000313" key="4">
    <source>
        <dbReference type="EMBL" id="MBD0824935.1"/>
    </source>
</evidence>
<sequence length="321" mass="37045">MNDEVFYEIALKYLAHRASAEETELLKKYLLNVEYLEKYNTLSEAFRNESTNVNEFSLERGLKKLRYKIEQSEKRRVLKFRKRFAVAASIVVFLGLGVLLNSIFFNPRAINYISVSSPIGERIEVLLPDSSLVFLNSGATLSYPESFQSNQRNVKLAGEAFFKVKRNVKKPFQVQSGNFTTTVLGTSFSVVNKAENDFQVTVRTGKVRVENRVTKKQFILEKNNQVVFNNLQEDLVKRHVNASKVTDWHKNILRFDAITAKEAFSKIEQWYNVKVLCKSDTVLNRKIRAAYKNEPVDKVLKSLEFMIGIEYTIQNDSILIK</sequence>
<dbReference type="Gene3D" id="3.55.50.30">
    <property type="match status" value="1"/>
</dbReference>
<evidence type="ECO:0000259" key="3">
    <source>
        <dbReference type="Pfam" id="PF16344"/>
    </source>
</evidence>
<dbReference type="InterPro" id="IPR006860">
    <property type="entry name" value="FecR"/>
</dbReference>
<dbReference type="GO" id="GO:0016989">
    <property type="term" value="F:sigma factor antagonist activity"/>
    <property type="evidence" value="ECO:0007669"/>
    <property type="project" value="TreeGrafter"/>
</dbReference>
<protein>
    <submittedName>
        <fullName evidence="4">FecR domain-containing protein</fullName>
    </submittedName>
</protein>
<organism evidence="4 5">
    <name type="scientific">Aestuariibaculum marinum</name>
    <dbReference type="NCBI Taxonomy" id="2683592"/>
    <lineage>
        <taxon>Bacteria</taxon>
        <taxon>Pseudomonadati</taxon>
        <taxon>Bacteroidota</taxon>
        <taxon>Flavobacteriia</taxon>
        <taxon>Flavobacteriales</taxon>
        <taxon>Flavobacteriaceae</taxon>
    </lineage>
</organism>
<dbReference type="Gene3D" id="2.60.120.1440">
    <property type="match status" value="1"/>
</dbReference>
<comment type="caution">
    <text evidence="4">The sequence shown here is derived from an EMBL/GenBank/DDBJ whole genome shotgun (WGS) entry which is preliminary data.</text>
</comment>
<dbReference type="PIRSF" id="PIRSF018266">
    <property type="entry name" value="FecR"/>
    <property type="match status" value="1"/>
</dbReference>
<name>A0A8J6U5G1_9FLAO</name>
<feature type="domain" description="Protein FecR C-terminal" evidence="3">
    <location>
        <begin position="253"/>
        <end position="320"/>
    </location>
</feature>
<dbReference type="RefSeq" id="WP_188224229.1">
    <property type="nucleotide sequence ID" value="NZ_JACVXD010000008.1"/>
</dbReference>
<dbReference type="InterPro" id="IPR012373">
    <property type="entry name" value="Ferrdict_sens_TM"/>
</dbReference>
<dbReference type="AlphaFoldDB" id="A0A8J6U5G1"/>
<dbReference type="Pfam" id="PF04773">
    <property type="entry name" value="FecR"/>
    <property type="match status" value="1"/>
</dbReference>
<feature type="domain" description="FecR protein" evidence="2">
    <location>
        <begin position="116"/>
        <end position="208"/>
    </location>
</feature>
<gene>
    <name evidence="4" type="ORF">ICJ85_12995</name>
</gene>
<dbReference type="EMBL" id="JACVXD010000008">
    <property type="protein sequence ID" value="MBD0824935.1"/>
    <property type="molecule type" value="Genomic_DNA"/>
</dbReference>